<dbReference type="Proteomes" id="UP000261174">
    <property type="component" value="Unassembled WGS sequence"/>
</dbReference>
<organism evidence="1 2">
    <name type="scientific">Chitinophaga silvisoli</name>
    <dbReference type="NCBI Taxonomy" id="2291814"/>
    <lineage>
        <taxon>Bacteria</taxon>
        <taxon>Pseudomonadati</taxon>
        <taxon>Bacteroidota</taxon>
        <taxon>Chitinophagia</taxon>
        <taxon>Chitinophagales</taxon>
        <taxon>Chitinophagaceae</taxon>
        <taxon>Chitinophaga</taxon>
    </lineage>
</organism>
<dbReference type="AlphaFoldDB" id="A0A3E1P3K8"/>
<evidence type="ECO:0000313" key="1">
    <source>
        <dbReference type="EMBL" id="RFM34769.1"/>
    </source>
</evidence>
<keyword evidence="2" id="KW-1185">Reference proteome</keyword>
<sequence>MSAKAEQDTTAGSYFHIAKQHLEAMLNGHEKMDYEEAIYEIENAWWEGGVDHDSYKTILDLHANNIMQLYETLKDSSGQQPTGKLLENKKLKREEYEKALMNYAIYSYITKPGIILWPEKKLFKYKQFKYAYNDPLGTNDWRNTQVINLLNKQTGNCFALASLFKIFSERFNTDAALCTAPGHIYIVHKDNNGIKYNIELSNGSFPGVGTIETLTHSTTESVKNGIALRELDLKQSITLCLIYLAKGYEYKFGIHDDYFLDSCVKTALKYDDHNLNAMLFKSALLEGRLTQQHQTFKQLETTREFTAYQQWISHVYDMGYREMPANVKNMLLNGWQQDTIIHISKRLKNTRYIGLSNGLFDEEITTRRKEIFGHTEFDTQTRKITAFLKEDAVHNQYNFDLAIFGWSIDPMAKKFPNASPYNFVENNPISRVDPDGDDWILSTGNKIFWYGGQYGDKKNLLAVYKATSGMDKTIQTSTWPDGHKEYKIVDTRIAMYQDKSDVGPTPEGKYKINLKPDFDRVANANDKGDLVGSPEGGIEKIPDFVMNPDPKKKGWRWTYADWGKKRAHLDPVNVTGATSKQRNLNSFYFHDSEKGYSHGCTECETTLFDKLKEYKEAGNDQIEVMVKYPSPNHKTVGGTKKDTKTSS</sequence>
<reference evidence="1 2" key="1">
    <citation type="submission" date="2018-08" db="EMBL/GenBank/DDBJ databases">
        <title>Chitinophaga sp. K20C18050901, a novel bacterium isolated from forest soil.</title>
        <authorList>
            <person name="Wang C."/>
        </authorList>
    </citation>
    <scope>NUCLEOTIDE SEQUENCE [LARGE SCALE GENOMIC DNA]</scope>
    <source>
        <strain evidence="1 2">K20C18050901</strain>
    </source>
</reference>
<name>A0A3E1P3K8_9BACT</name>
<evidence type="ECO:0000313" key="2">
    <source>
        <dbReference type="Proteomes" id="UP000261174"/>
    </source>
</evidence>
<gene>
    <name evidence="1" type="ORF">DXN04_11030</name>
</gene>
<dbReference type="EMBL" id="QTJV01000003">
    <property type="protein sequence ID" value="RFM34769.1"/>
    <property type="molecule type" value="Genomic_DNA"/>
</dbReference>
<proteinExistence type="predicted"/>
<accession>A0A3E1P3K8</accession>
<protein>
    <submittedName>
        <fullName evidence="1">Uncharacterized protein</fullName>
    </submittedName>
</protein>
<comment type="caution">
    <text evidence="1">The sequence shown here is derived from an EMBL/GenBank/DDBJ whole genome shotgun (WGS) entry which is preliminary data.</text>
</comment>